<evidence type="ECO:0000313" key="2">
    <source>
        <dbReference type="Proteomes" id="UP000789524"/>
    </source>
</evidence>
<comment type="caution">
    <text evidence="1">The sequence shown here is derived from an EMBL/GenBank/DDBJ whole genome shotgun (WGS) entry which is preliminary data.</text>
</comment>
<dbReference type="AlphaFoldDB" id="A0A8J2RDU2"/>
<name>A0A8J2RDU2_9NEOP</name>
<keyword evidence="2" id="KW-1185">Reference proteome</keyword>
<dbReference type="Proteomes" id="UP000789524">
    <property type="component" value="Unassembled WGS sequence"/>
</dbReference>
<organism evidence="1 2">
    <name type="scientific">Danaus chrysippus</name>
    <name type="common">African queen</name>
    <dbReference type="NCBI Taxonomy" id="151541"/>
    <lineage>
        <taxon>Eukaryota</taxon>
        <taxon>Metazoa</taxon>
        <taxon>Ecdysozoa</taxon>
        <taxon>Arthropoda</taxon>
        <taxon>Hexapoda</taxon>
        <taxon>Insecta</taxon>
        <taxon>Pterygota</taxon>
        <taxon>Neoptera</taxon>
        <taxon>Endopterygota</taxon>
        <taxon>Lepidoptera</taxon>
        <taxon>Glossata</taxon>
        <taxon>Ditrysia</taxon>
        <taxon>Papilionoidea</taxon>
        <taxon>Nymphalidae</taxon>
        <taxon>Danainae</taxon>
        <taxon>Danaini</taxon>
        <taxon>Danaina</taxon>
        <taxon>Danaus</taxon>
        <taxon>Anosia</taxon>
    </lineage>
</organism>
<gene>
    <name evidence="1" type="ORF">DCHRY22_LOCUS15516</name>
</gene>
<sequence length="118" mass="13305">MLQLIQGEKSNDHNVNYVVTLIKPARWIDEPTATATLDTIHLVTVPPENTHTHTHTDIHTQTSIESQELDYSVVLKTIRSRPRKVGGKDVSVLSQCEVYQVLRVPPPFPSNDLLELNN</sequence>
<dbReference type="EMBL" id="CAKASE010000083">
    <property type="protein sequence ID" value="CAG9585023.1"/>
    <property type="molecule type" value="Genomic_DNA"/>
</dbReference>
<reference evidence="1" key="1">
    <citation type="submission" date="2021-09" db="EMBL/GenBank/DDBJ databases">
        <authorList>
            <person name="Martin H S."/>
        </authorList>
    </citation>
    <scope>NUCLEOTIDE SEQUENCE</scope>
</reference>
<accession>A0A8J2RDU2</accession>
<evidence type="ECO:0000313" key="1">
    <source>
        <dbReference type="EMBL" id="CAG9585023.1"/>
    </source>
</evidence>
<protein>
    <submittedName>
        <fullName evidence="1">(African queen) hypothetical protein</fullName>
    </submittedName>
</protein>
<proteinExistence type="predicted"/>